<protein>
    <submittedName>
        <fullName evidence="1">Antitoxin RelB</fullName>
    </submittedName>
</protein>
<accession>A0A401IT09</accession>
<dbReference type="AlphaFoldDB" id="A0A401IT09"/>
<comment type="caution">
    <text evidence="1">The sequence shown here is derived from an EMBL/GenBank/DDBJ whole genome shotgun (WGS) entry which is preliminary data.</text>
</comment>
<dbReference type="InterPro" id="IPR053842">
    <property type="entry name" value="NikA-like"/>
</dbReference>
<dbReference type="RefSeq" id="WP_124976314.1">
    <property type="nucleotide sequence ID" value="NZ_BFFP01000016.1"/>
</dbReference>
<dbReference type="Pfam" id="PF21983">
    <property type="entry name" value="NikA-like"/>
    <property type="match status" value="1"/>
</dbReference>
<name>A0A401IT09_9LACO</name>
<keyword evidence="2" id="KW-1185">Reference proteome</keyword>
<gene>
    <name evidence="1" type="ORF">LFYK43_11390</name>
</gene>
<reference evidence="1 2" key="1">
    <citation type="journal article" date="2019" name="Int. J. Syst. Evol. Microbiol.">
        <title>Lactobacillus salitolerans sp. nov., a novel lactic acid bacterium isolated from spent mushroom substrates.</title>
        <authorList>
            <person name="Tohno M."/>
            <person name="Tanizawa Y."/>
            <person name="Kojima Y."/>
            <person name="Sakamoto M."/>
            <person name="Nakamura Y."/>
            <person name="Ohkuma M."/>
            <person name="Kobayashi H."/>
        </authorList>
    </citation>
    <scope>NUCLEOTIDE SEQUENCE [LARGE SCALE GENOMIC DNA]</scope>
    <source>
        <strain evidence="1 2">YK43</strain>
    </source>
</reference>
<dbReference type="EMBL" id="BFFP01000016">
    <property type="protein sequence ID" value="GBG94680.1"/>
    <property type="molecule type" value="Genomic_DNA"/>
</dbReference>
<dbReference type="InterPro" id="IPR013321">
    <property type="entry name" value="Arc_rbn_hlx_hlx"/>
</dbReference>
<evidence type="ECO:0000313" key="2">
    <source>
        <dbReference type="Proteomes" id="UP000286848"/>
    </source>
</evidence>
<sequence>MSKAPIKNKTVSTRVTSEVSERAKENLAKQGLTVSEYIRLSLVKAANNEVRLISFLNSPEALAAKQEAENGAVTEIGSLADFDDWIEQLDEDEN</sequence>
<dbReference type="OrthoDB" id="2247533at2"/>
<evidence type="ECO:0000313" key="1">
    <source>
        <dbReference type="EMBL" id="GBG94680.1"/>
    </source>
</evidence>
<proteinExistence type="predicted"/>
<organism evidence="1 2">
    <name type="scientific">Ligilactobacillus salitolerans</name>
    <dbReference type="NCBI Taxonomy" id="1808352"/>
    <lineage>
        <taxon>Bacteria</taxon>
        <taxon>Bacillati</taxon>
        <taxon>Bacillota</taxon>
        <taxon>Bacilli</taxon>
        <taxon>Lactobacillales</taxon>
        <taxon>Lactobacillaceae</taxon>
        <taxon>Ligilactobacillus</taxon>
    </lineage>
</organism>
<dbReference type="GO" id="GO:0006355">
    <property type="term" value="P:regulation of DNA-templated transcription"/>
    <property type="evidence" value="ECO:0007669"/>
    <property type="project" value="InterPro"/>
</dbReference>
<dbReference type="Gene3D" id="1.10.1220.10">
    <property type="entry name" value="Met repressor-like"/>
    <property type="match status" value="1"/>
</dbReference>
<dbReference type="Proteomes" id="UP000286848">
    <property type="component" value="Unassembled WGS sequence"/>
</dbReference>